<dbReference type="EMBL" id="JARK01000153">
    <property type="protein sequence ID" value="EYC41842.1"/>
    <property type="molecule type" value="Genomic_DNA"/>
</dbReference>
<feature type="region of interest" description="Disordered" evidence="1">
    <location>
        <begin position="67"/>
        <end position="100"/>
    </location>
</feature>
<name>A0A016WRD0_9BILA</name>
<keyword evidence="3" id="KW-1185">Reference proteome</keyword>
<evidence type="ECO:0000313" key="3">
    <source>
        <dbReference type="Proteomes" id="UP000024635"/>
    </source>
</evidence>
<protein>
    <submittedName>
        <fullName evidence="2">Uncharacterized protein</fullName>
    </submittedName>
</protein>
<dbReference type="Proteomes" id="UP000024635">
    <property type="component" value="Unassembled WGS sequence"/>
</dbReference>
<dbReference type="OrthoDB" id="10525760at2759"/>
<organism evidence="2 3">
    <name type="scientific">Ancylostoma ceylanicum</name>
    <dbReference type="NCBI Taxonomy" id="53326"/>
    <lineage>
        <taxon>Eukaryota</taxon>
        <taxon>Metazoa</taxon>
        <taxon>Ecdysozoa</taxon>
        <taxon>Nematoda</taxon>
        <taxon>Chromadorea</taxon>
        <taxon>Rhabditida</taxon>
        <taxon>Rhabditina</taxon>
        <taxon>Rhabditomorpha</taxon>
        <taxon>Strongyloidea</taxon>
        <taxon>Ancylostomatidae</taxon>
        <taxon>Ancylostomatinae</taxon>
        <taxon>Ancylostoma</taxon>
    </lineage>
</organism>
<dbReference type="AlphaFoldDB" id="A0A016WRD0"/>
<reference evidence="3" key="1">
    <citation type="journal article" date="2015" name="Nat. Genet.">
        <title>The genome and transcriptome of the zoonotic hookworm Ancylostoma ceylanicum identify infection-specific gene families.</title>
        <authorList>
            <person name="Schwarz E.M."/>
            <person name="Hu Y."/>
            <person name="Antoshechkin I."/>
            <person name="Miller M.M."/>
            <person name="Sternberg P.W."/>
            <person name="Aroian R.V."/>
        </authorList>
    </citation>
    <scope>NUCLEOTIDE SEQUENCE</scope>
    <source>
        <strain evidence="3">HY135</strain>
    </source>
</reference>
<accession>A0A016WRD0</accession>
<evidence type="ECO:0000313" key="2">
    <source>
        <dbReference type="EMBL" id="EYC41842.1"/>
    </source>
</evidence>
<evidence type="ECO:0000256" key="1">
    <source>
        <dbReference type="SAM" id="MobiDB-lite"/>
    </source>
</evidence>
<sequence>MSKRDSARVRRLIGIFKKQLHRLCSAAALTAQEFNVDPMQPKLDNLDDDALEALRLEISTTGSSLLKGASVSKSNTSDHFNPEKKPGYQTRRKSNTSDEGDISCCYDTGTDSEILALKILGGDSGKTIPARWILGAQITVTQKSRVHQPVPTTQFGDLYAATLRMKYTNEISGVMMNLVTAAGRVDNAAIYNLIKMQAAVKGISFEEAAPTRLFSMRRSWPGGLDLLSDPRHYQQFPDTKILRWMRYVPPKMPSSFTPMNIELVVTTLDEFVAIKAADRPSLGGQGLRVRTSVPLSLSFQLRRTRYGTPRSLAARYQLRRHSLWQGLSKYTLTGTLNMELVDPKKVDE</sequence>
<gene>
    <name evidence="2" type="primary">Acey_s0553.g3353</name>
    <name evidence="2" type="ORF">Y032_0553g3353</name>
</gene>
<comment type="caution">
    <text evidence="2">The sequence shown here is derived from an EMBL/GenBank/DDBJ whole genome shotgun (WGS) entry which is preliminary data.</text>
</comment>
<proteinExistence type="predicted"/>